<comment type="caution">
    <text evidence="7">The sequence shown here is derived from an EMBL/GenBank/DDBJ whole genome shotgun (WGS) entry which is preliminary data.</text>
</comment>
<organism evidence="7 8">
    <name type="scientific">Sinimarinibacterium flocculans</name>
    <dbReference type="NCBI Taxonomy" id="985250"/>
    <lineage>
        <taxon>Bacteria</taxon>
        <taxon>Pseudomonadati</taxon>
        <taxon>Pseudomonadota</taxon>
        <taxon>Gammaproteobacteria</taxon>
        <taxon>Nevskiales</taxon>
        <taxon>Nevskiaceae</taxon>
        <taxon>Sinimarinibacterium</taxon>
    </lineage>
</organism>
<dbReference type="RefSeq" id="WP_110263562.1">
    <property type="nucleotide sequence ID" value="NZ_CAKZQT010000007.1"/>
</dbReference>
<evidence type="ECO:0000256" key="1">
    <source>
        <dbReference type="ARBA" id="ARBA00008396"/>
    </source>
</evidence>
<evidence type="ECO:0000259" key="6">
    <source>
        <dbReference type="SMART" id="SM00363"/>
    </source>
</evidence>
<dbReference type="PIRSF" id="PIRSF016821">
    <property type="entry name" value="HSP15"/>
    <property type="match status" value="1"/>
</dbReference>
<protein>
    <recommendedName>
        <fullName evidence="4">Heat shock protein 15</fullName>
    </recommendedName>
</protein>
<dbReference type="GO" id="GO:0034605">
    <property type="term" value="P:cellular response to heat"/>
    <property type="evidence" value="ECO:0007669"/>
    <property type="project" value="InterPro"/>
</dbReference>
<dbReference type="OrthoDB" id="9797176at2"/>
<sequence>MSDRPESASGVRLDKWLWAARLFKTRSLAKQAIDSGHVRYDDERCKVSKNVATGARLSVRRGSDEIELVVEGLSDQRRGAPEAQRLYRETPRSIERRENLRLQRKLAQGLVSHERPSKQQRRELLRFKHQRPED</sequence>
<keyword evidence="7" id="KW-0346">Stress response</keyword>
<evidence type="ECO:0000313" key="7">
    <source>
        <dbReference type="EMBL" id="PXV71449.1"/>
    </source>
</evidence>
<feature type="region of interest" description="Disordered" evidence="5">
    <location>
        <begin position="108"/>
        <end position="134"/>
    </location>
</feature>
<proteinExistence type="inferred from homology"/>
<dbReference type="InterPro" id="IPR025708">
    <property type="entry name" value="HSP15"/>
</dbReference>
<dbReference type="PROSITE" id="PS50889">
    <property type="entry name" value="S4"/>
    <property type="match status" value="1"/>
</dbReference>
<keyword evidence="8" id="KW-1185">Reference proteome</keyword>
<feature type="domain" description="RNA-binding S4" evidence="6">
    <location>
        <begin position="11"/>
        <end position="74"/>
    </location>
</feature>
<dbReference type="Pfam" id="PF01479">
    <property type="entry name" value="S4"/>
    <property type="match status" value="1"/>
</dbReference>
<evidence type="ECO:0000313" key="8">
    <source>
        <dbReference type="Proteomes" id="UP000248330"/>
    </source>
</evidence>
<evidence type="ECO:0000256" key="4">
    <source>
        <dbReference type="PIRNR" id="PIRNR016821"/>
    </source>
</evidence>
<dbReference type="GO" id="GO:0003677">
    <property type="term" value="F:DNA binding"/>
    <property type="evidence" value="ECO:0007669"/>
    <property type="project" value="UniProtKB-KW"/>
</dbReference>
<accession>A0A318EF75</accession>
<dbReference type="InterPro" id="IPR036986">
    <property type="entry name" value="S4_RNA-bd_sf"/>
</dbReference>
<dbReference type="AlphaFoldDB" id="A0A318EF75"/>
<reference evidence="7 8" key="1">
    <citation type="submission" date="2018-04" db="EMBL/GenBank/DDBJ databases">
        <title>Genomic Encyclopedia of Type Strains, Phase IV (KMG-IV): sequencing the most valuable type-strain genomes for metagenomic binning, comparative biology and taxonomic classification.</title>
        <authorList>
            <person name="Goeker M."/>
        </authorList>
    </citation>
    <scope>NUCLEOTIDE SEQUENCE [LARGE SCALE GENOMIC DNA]</scope>
    <source>
        <strain evidence="7 8">DSM 104150</strain>
    </source>
</reference>
<comment type="similarity">
    <text evidence="1 4">Belongs to the HSP15 family.</text>
</comment>
<keyword evidence="2 4" id="KW-0694">RNA-binding</keyword>
<dbReference type="Proteomes" id="UP000248330">
    <property type="component" value="Unassembled WGS sequence"/>
</dbReference>
<evidence type="ECO:0000256" key="2">
    <source>
        <dbReference type="ARBA" id="ARBA00022884"/>
    </source>
</evidence>
<dbReference type="CDD" id="cd00165">
    <property type="entry name" value="S4"/>
    <property type="match status" value="1"/>
</dbReference>
<dbReference type="SUPFAM" id="SSF55174">
    <property type="entry name" value="Alpha-L RNA-binding motif"/>
    <property type="match status" value="1"/>
</dbReference>
<dbReference type="GO" id="GO:0043023">
    <property type="term" value="F:ribosomal large subunit binding"/>
    <property type="evidence" value="ECO:0007669"/>
    <property type="project" value="InterPro"/>
</dbReference>
<keyword evidence="3 4" id="KW-0238">DNA-binding</keyword>
<dbReference type="InterPro" id="IPR002942">
    <property type="entry name" value="S4_RNA-bd"/>
</dbReference>
<dbReference type="EMBL" id="QICN01000001">
    <property type="protein sequence ID" value="PXV71449.1"/>
    <property type="molecule type" value="Genomic_DNA"/>
</dbReference>
<dbReference type="GO" id="GO:0003727">
    <property type="term" value="F:single-stranded RNA binding"/>
    <property type="evidence" value="ECO:0007669"/>
    <property type="project" value="InterPro"/>
</dbReference>
<name>A0A318EF75_9GAMM</name>
<evidence type="ECO:0000256" key="3">
    <source>
        <dbReference type="ARBA" id="ARBA00023125"/>
    </source>
</evidence>
<evidence type="ECO:0000256" key="5">
    <source>
        <dbReference type="SAM" id="MobiDB-lite"/>
    </source>
</evidence>
<dbReference type="Gene3D" id="3.10.290.10">
    <property type="entry name" value="RNA-binding S4 domain"/>
    <property type="match status" value="1"/>
</dbReference>
<gene>
    <name evidence="7" type="ORF">C8D93_101500</name>
</gene>
<feature type="compositionally biased region" description="Basic and acidic residues" evidence="5">
    <location>
        <begin position="112"/>
        <end position="134"/>
    </location>
</feature>
<dbReference type="SMART" id="SM00363">
    <property type="entry name" value="S4"/>
    <property type="match status" value="1"/>
</dbReference>